<keyword evidence="3 10" id="KW-0813">Transport</keyword>
<gene>
    <name evidence="11" type="ORF">CGOC_LOCUS13737</name>
</gene>
<keyword evidence="7" id="KW-0496">Mitochondrion</keyword>
<dbReference type="SUPFAM" id="SSF103506">
    <property type="entry name" value="Mitochondrial carrier"/>
    <property type="match status" value="1"/>
</dbReference>
<organism evidence="11 12">
    <name type="scientific">Cylicostephanus goldi</name>
    <name type="common">Nematode worm</name>
    <dbReference type="NCBI Taxonomy" id="71465"/>
    <lineage>
        <taxon>Eukaryota</taxon>
        <taxon>Metazoa</taxon>
        <taxon>Ecdysozoa</taxon>
        <taxon>Nematoda</taxon>
        <taxon>Chromadorea</taxon>
        <taxon>Rhabditida</taxon>
        <taxon>Rhabditina</taxon>
        <taxon>Rhabditomorpha</taxon>
        <taxon>Strongyloidea</taxon>
        <taxon>Strongylidae</taxon>
        <taxon>Cylicostephanus</taxon>
    </lineage>
</organism>
<dbReference type="InterPro" id="IPR023395">
    <property type="entry name" value="MCP_dom_sf"/>
</dbReference>
<dbReference type="AlphaFoldDB" id="A0A3P7NY69"/>
<dbReference type="PANTHER" id="PTHR45624:SF12">
    <property type="entry name" value="MITOCHONDRIAL ORNITHINE TRANSPORTER 1"/>
    <property type="match status" value="1"/>
</dbReference>
<evidence type="ECO:0008006" key="13">
    <source>
        <dbReference type="Google" id="ProtNLM"/>
    </source>
</evidence>
<evidence type="ECO:0000313" key="12">
    <source>
        <dbReference type="Proteomes" id="UP000271889"/>
    </source>
</evidence>
<dbReference type="Pfam" id="PF00153">
    <property type="entry name" value="Mito_carr"/>
    <property type="match status" value="2"/>
</dbReference>
<evidence type="ECO:0000256" key="3">
    <source>
        <dbReference type="ARBA" id="ARBA00022448"/>
    </source>
</evidence>
<evidence type="ECO:0000256" key="8">
    <source>
        <dbReference type="ARBA" id="ARBA00023136"/>
    </source>
</evidence>
<evidence type="ECO:0000313" key="11">
    <source>
        <dbReference type="EMBL" id="VDN38437.1"/>
    </source>
</evidence>
<keyword evidence="4 9" id="KW-0812">Transmembrane</keyword>
<keyword evidence="6" id="KW-1133">Transmembrane helix</keyword>
<evidence type="ECO:0000256" key="5">
    <source>
        <dbReference type="ARBA" id="ARBA00022737"/>
    </source>
</evidence>
<dbReference type="Proteomes" id="UP000271889">
    <property type="component" value="Unassembled WGS sequence"/>
</dbReference>
<proteinExistence type="inferred from homology"/>
<evidence type="ECO:0000256" key="1">
    <source>
        <dbReference type="ARBA" id="ARBA00004225"/>
    </source>
</evidence>
<dbReference type="InterPro" id="IPR050567">
    <property type="entry name" value="Mitochondrial_Carrier"/>
</dbReference>
<dbReference type="InterPro" id="IPR018108">
    <property type="entry name" value="MCP_transmembrane"/>
</dbReference>
<keyword evidence="5" id="KW-0677">Repeat</keyword>
<evidence type="ECO:0000256" key="10">
    <source>
        <dbReference type="RuleBase" id="RU000488"/>
    </source>
</evidence>
<evidence type="ECO:0000256" key="7">
    <source>
        <dbReference type="ARBA" id="ARBA00023128"/>
    </source>
</evidence>
<dbReference type="PROSITE" id="PS50920">
    <property type="entry name" value="SOLCAR"/>
    <property type="match status" value="1"/>
</dbReference>
<comment type="similarity">
    <text evidence="2 10">Belongs to the mitochondrial carrier (TC 2.A.29) family.</text>
</comment>
<reference evidence="11 12" key="1">
    <citation type="submission" date="2018-11" db="EMBL/GenBank/DDBJ databases">
        <authorList>
            <consortium name="Pathogen Informatics"/>
        </authorList>
    </citation>
    <scope>NUCLEOTIDE SEQUENCE [LARGE SCALE GENOMIC DNA]</scope>
</reference>
<accession>A0A3P7NY69</accession>
<dbReference type="PANTHER" id="PTHR45624">
    <property type="entry name" value="MITOCHONDRIAL BASIC AMINO ACIDS TRANSPORTER-RELATED"/>
    <property type="match status" value="1"/>
</dbReference>
<dbReference type="GO" id="GO:1990575">
    <property type="term" value="P:mitochondrial L-ornithine transmembrane transport"/>
    <property type="evidence" value="ECO:0007669"/>
    <property type="project" value="TreeGrafter"/>
</dbReference>
<dbReference type="EMBL" id="UYRV01134456">
    <property type="protein sequence ID" value="VDN38437.1"/>
    <property type="molecule type" value="Genomic_DNA"/>
</dbReference>
<sequence>MMREKGIRGFFIGMSPTLAREMPGYFCFFGAYEASRYMLAKEGQHKDDIGLLKTAASGAIGGMTLWAAVFPFDSIKSRMQLYYFATATSGRSAATPTSRSMDSET</sequence>
<comment type="subcellular location">
    <subcellularLocation>
        <location evidence="1">Mitochondrion membrane</location>
        <topology evidence="1">Multi-pass membrane protein</topology>
    </subcellularLocation>
</comment>
<evidence type="ECO:0000256" key="4">
    <source>
        <dbReference type="ARBA" id="ARBA00022692"/>
    </source>
</evidence>
<feature type="repeat" description="Solcar" evidence="9">
    <location>
        <begin position="1"/>
        <end position="38"/>
    </location>
</feature>
<evidence type="ECO:0000256" key="9">
    <source>
        <dbReference type="PROSITE-ProRule" id="PRU00282"/>
    </source>
</evidence>
<evidence type="ECO:0000256" key="6">
    <source>
        <dbReference type="ARBA" id="ARBA00022989"/>
    </source>
</evidence>
<dbReference type="GO" id="GO:0031966">
    <property type="term" value="C:mitochondrial membrane"/>
    <property type="evidence" value="ECO:0007669"/>
    <property type="project" value="UniProtKB-SubCell"/>
</dbReference>
<keyword evidence="12" id="KW-1185">Reference proteome</keyword>
<protein>
    <recommendedName>
        <fullName evidence="13">Mitochondrial carrier protein</fullName>
    </recommendedName>
</protein>
<evidence type="ECO:0000256" key="2">
    <source>
        <dbReference type="ARBA" id="ARBA00006375"/>
    </source>
</evidence>
<name>A0A3P7NY69_CYLGO</name>
<dbReference type="GO" id="GO:0000064">
    <property type="term" value="F:L-ornithine transmembrane transporter activity"/>
    <property type="evidence" value="ECO:0007669"/>
    <property type="project" value="TreeGrafter"/>
</dbReference>
<dbReference type="Gene3D" id="1.50.40.10">
    <property type="entry name" value="Mitochondrial carrier domain"/>
    <property type="match status" value="1"/>
</dbReference>
<dbReference type="OrthoDB" id="409586at2759"/>
<keyword evidence="8 9" id="KW-0472">Membrane</keyword>